<dbReference type="Proteomes" id="UP000069620">
    <property type="component" value="Unassembled WGS sequence"/>
</dbReference>
<gene>
    <name evidence="2" type="ORF">RMCB_0564</name>
</gene>
<proteinExistence type="predicted"/>
<keyword evidence="1" id="KW-0812">Transmembrane</keyword>
<organism evidence="2 3">
    <name type="scientific">Mycolicibacterium brisbanense</name>
    <dbReference type="NCBI Taxonomy" id="146020"/>
    <lineage>
        <taxon>Bacteria</taxon>
        <taxon>Bacillati</taxon>
        <taxon>Actinomycetota</taxon>
        <taxon>Actinomycetes</taxon>
        <taxon>Mycobacteriales</taxon>
        <taxon>Mycobacteriaceae</taxon>
        <taxon>Mycolicibacterium</taxon>
    </lineage>
</organism>
<feature type="transmembrane region" description="Helical" evidence="1">
    <location>
        <begin position="144"/>
        <end position="166"/>
    </location>
</feature>
<evidence type="ECO:0008006" key="4">
    <source>
        <dbReference type="Google" id="ProtNLM"/>
    </source>
</evidence>
<dbReference type="STRING" id="146020.RMCB_0564"/>
<sequence length="194" mass="21164">METFTLNAGTWIRRLATRGPLVRTSDRIEAAVGFLVLVLVLLAMPVAGAIGTTAYDTRVHEYAAQRLTTHRVDAVTTDASAPSKMRNQDAFVTPVQWQFAGKQHIDTVRTPVRLKPGDHKSVWVDGAGNRTVAPLTDRDAAIDAAGIAIVSWLAVAGVGATLLVVVHNRVDRRRYAGWDRELEDLADNGRTNRS</sequence>
<evidence type="ECO:0000313" key="2">
    <source>
        <dbReference type="EMBL" id="GAS86468.1"/>
    </source>
</evidence>
<keyword evidence="3" id="KW-1185">Reference proteome</keyword>
<dbReference type="EMBL" id="BCSX01000007">
    <property type="protein sequence ID" value="GAS86468.1"/>
    <property type="molecule type" value="Genomic_DNA"/>
</dbReference>
<reference evidence="3" key="1">
    <citation type="journal article" date="2016" name="Genome Announc.">
        <title>Draft Genome Sequences of Five Rapidly Growing Mycobacterium Species, M. thermoresistibile, M. fortuitum subsp. acetamidolyticum, M. canariasense, M. brisbanense, and M. novocastrense.</title>
        <authorList>
            <person name="Katahira K."/>
            <person name="Ogura Y."/>
            <person name="Gotoh Y."/>
            <person name="Hayashi T."/>
        </authorList>
    </citation>
    <scope>NUCLEOTIDE SEQUENCE [LARGE SCALE GENOMIC DNA]</scope>
    <source>
        <strain evidence="3">JCM15654</strain>
    </source>
</reference>
<dbReference type="OrthoDB" id="4542680at2"/>
<reference evidence="3" key="2">
    <citation type="submission" date="2016-02" db="EMBL/GenBank/DDBJ databases">
        <title>Draft genome sequence of five rapidly growing Mycobacterium species.</title>
        <authorList>
            <person name="Katahira K."/>
            <person name="Gotou Y."/>
            <person name="Iida K."/>
            <person name="Ogura Y."/>
            <person name="Hayashi T."/>
        </authorList>
    </citation>
    <scope>NUCLEOTIDE SEQUENCE [LARGE SCALE GENOMIC DNA]</scope>
    <source>
        <strain evidence="3">JCM15654</strain>
    </source>
</reference>
<keyword evidence="1" id="KW-0472">Membrane</keyword>
<accession>A0A100VUW0</accession>
<name>A0A100VUW0_9MYCO</name>
<dbReference type="InterPro" id="IPR039708">
    <property type="entry name" value="MT1774/Rv1733c-like"/>
</dbReference>
<dbReference type="AlphaFoldDB" id="A0A100VUW0"/>
<keyword evidence="1" id="KW-1133">Transmembrane helix</keyword>
<dbReference type="PANTHER" id="PTHR42305:SF1">
    <property type="entry name" value="MEMBRANE PROTEIN RV1733C-RELATED"/>
    <property type="match status" value="1"/>
</dbReference>
<dbReference type="RefSeq" id="WP_062827538.1">
    <property type="nucleotide sequence ID" value="NZ_BCSX01000007.1"/>
</dbReference>
<protein>
    <recommendedName>
        <fullName evidence="4">Transmembrane protein</fullName>
    </recommendedName>
</protein>
<evidence type="ECO:0000313" key="3">
    <source>
        <dbReference type="Proteomes" id="UP000069620"/>
    </source>
</evidence>
<evidence type="ECO:0000256" key="1">
    <source>
        <dbReference type="SAM" id="Phobius"/>
    </source>
</evidence>
<dbReference type="PANTHER" id="PTHR42305">
    <property type="entry name" value="MEMBRANE PROTEIN RV1733C-RELATED"/>
    <property type="match status" value="1"/>
</dbReference>
<comment type="caution">
    <text evidence="2">The sequence shown here is derived from an EMBL/GenBank/DDBJ whole genome shotgun (WGS) entry which is preliminary data.</text>
</comment>
<feature type="transmembrane region" description="Helical" evidence="1">
    <location>
        <begin position="28"/>
        <end position="50"/>
    </location>
</feature>